<name>A0AAD7H5X2_9AGAR</name>
<dbReference type="EMBL" id="JARKIB010000357">
    <property type="protein sequence ID" value="KAJ7712806.1"/>
    <property type="molecule type" value="Genomic_DNA"/>
</dbReference>
<dbReference type="AlphaFoldDB" id="A0AAD7H5X2"/>
<keyword evidence="3" id="KW-1185">Reference proteome</keyword>
<feature type="compositionally biased region" description="Polar residues" evidence="1">
    <location>
        <begin position="298"/>
        <end position="318"/>
    </location>
</feature>
<sequence>MSDRDLYSRLLLATGNGYPLSYPQPSDDLPPECQERGLEIGDVGALSSDGSFNVFFNVRRPDHDPVNRFGVPAGFERVDLGYNPFISKKSYHRPGSHVSNTNMNKQRLDVNVEVDNVFLPVGAGAVIELSTTSKQTAVLLLPDGGSRIDLRFHNTFRDLAIKHAQSWYKFVTDLGTMVENGDLYLITGVDKSVSWGGAAERSHTEDGSISLKLSAAQVGSAGGSHAWSWEANSTFADMGPRRPPGEAQSTQNQTVFLRGFKIAIRSLAGRKIPQAILVGDSKPLTFLSPRWFKSFRGSNAPTASGLTNRNTPRNNNDGTPHDEEFAVEFLPATQLFHPANAIVKHILESSPEASVVVIHDDEWTSVLEQNEETLPDKSELIKRIFARYESTPIFGGVYLRDKSRFPTSETTLSVALTNVPSGSIPIIGRQAHPGAAAGQGGSTANYTNNMITVNELEFWGGGFGGRDGAPSVTRRAIGQGGSTADDTDDMMIFNGLKFSGGRNGAPGVTGGRGTGQGGSTANDADNMMTVNGLKFWGGGFGGRNGAAKNREGTGGNGQGPQLAPKYIKDWGGNIVGGFGGLGGRGVAEGGVGGLGERPDFVAQRLYAGEVDEALMDMPLKDFCTQYKLSNDIFDRLRKLGFTTAGALFEIEDGELEKHGFNLGHILELKRVFRQIAAAK</sequence>
<evidence type="ECO:0000256" key="1">
    <source>
        <dbReference type="SAM" id="MobiDB-lite"/>
    </source>
</evidence>
<protein>
    <submittedName>
        <fullName evidence="2">Uncharacterized protein</fullName>
    </submittedName>
</protein>
<evidence type="ECO:0000313" key="2">
    <source>
        <dbReference type="EMBL" id="KAJ7712806.1"/>
    </source>
</evidence>
<feature type="region of interest" description="Disordered" evidence="1">
    <location>
        <begin position="298"/>
        <end position="321"/>
    </location>
</feature>
<gene>
    <name evidence="2" type="ORF">B0H16DRAFT_1899789</name>
</gene>
<proteinExistence type="predicted"/>
<reference evidence="2" key="1">
    <citation type="submission" date="2023-03" db="EMBL/GenBank/DDBJ databases">
        <title>Massive genome expansion in bonnet fungi (Mycena s.s.) driven by repeated elements and novel gene families across ecological guilds.</title>
        <authorList>
            <consortium name="Lawrence Berkeley National Laboratory"/>
            <person name="Harder C.B."/>
            <person name="Miyauchi S."/>
            <person name="Viragh M."/>
            <person name="Kuo A."/>
            <person name="Thoen E."/>
            <person name="Andreopoulos B."/>
            <person name="Lu D."/>
            <person name="Skrede I."/>
            <person name="Drula E."/>
            <person name="Henrissat B."/>
            <person name="Morin E."/>
            <person name="Kohler A."/>
            <person name="Barry K."/>
            <person name="LaButti K."/>
            <person name="Morin E."/>
            <person name="Salamov A."/>
            <person name="Lipzen A."/>
            <person name="Mereny Z."/>
            <person name="Hegedus B."/>
            <person name="Baldrian P."/>
            <person name="Stursova M."/>
            <person name="Weitz H."/>
            <person name="Taylor A."/>
            <person name="Grigoriev I.V."/>
            <person name="Nagy L.G."/>
            <person name="Martin F."/>
            <person name="Kauserud H."/>
        </authorList>
    </citation>
    <scope>NUCLEOTIDE SEQUENCE</scope>
    <source>
        <strain evidence="2">CBHHK182m</strain>
    </source>
</reference>
<dbReference type="Proteomes" id="UP001215598">
    <property type="component" value="Unassembled WGS sequence"/>
</dbReference>
<comment type="caution">
    <text evidence="2">The sequence shown here is derived from an EMBL/GenBank/DDBJ whole genome shotgun (WGS) entry which is preliminary data.</text>
</comment>
<evidence type="ECO:0000313" key="3">
    <source>
        <dbReference type="Proteomes" id="UP001215598"/>
    </source>
</evidence>
<organism evidence="2 3">
    <name type="scientific">Mycena metata</name>
    <dbReference type="NCBI Taxonomy" id="1033252"/>
    <lineage>
        <taxon>Eukaryota</taxon>
        <taxon>Fungi</taxon>
        <taxon>Dikarya</taxon>
        <taxon>Basidiomycota</taxon>
        <taxon>Agaricomycotina</taxon>
        <taxon>Agaricomycetes</taxon>
        <taxon>Agaricomycetidae</taxon>
        <taxon>Agaricales</taxon>
        <taxon>Marasmiineae</taxon>
        <taxon>Mycenaceae</taxon>
        <taxon>Mycena</taxon>
    </lineage>
</organism>
<accession>A0AAD7H5X2</accession>